<dbReference type="AlphaFoldDB" id="A0A5D2MUR4"/>
<dbReference type="InterPro" id="IPR036691">
    <property type="entry name" value="Endo/exonu/phosph_ase_sf"/>
</dbReference>
<protein>
    <recommendedName>
        <fullName evidence="3">Endonuclease/exonuclease/phosphatase domain-containing protein</fullName>
    </recommendedName>
</protein>
<keyword evidence="2" id="KW-1185">Reference proteome</keyword>
<evidence type="ECO:0008006" key="3">
    <source>
        <dbReference type="Google" id="ProtNLM"/>
    </source>
</evidence>
<evidence type="ECO:0000313" key="2">
    <source>
        <dbReference type="Proteomes" id="UP000322667"/>
    </source>
</evidence>
<name>A0A5D2MUR4_GOSTO</name>
<accession>A0A5D2MUR4</accession>
<reference evidence="1 2" key="1">
    <citation type="submission" date="2019-07" db="EMBL/GenBank/DDBJ databases">
        <title>WGS assembly of Gossypium tomentosum.</title>
        <authorList>
            <person name="Chen Z.J."/>
            <person name="Sreedasyam A."/>
            <person name="Ando A."/>
            <person name="Song Q."/>
            <person name="De L."/>
            <person name="Hulse-Kemp A."/>
            <person name="Ding M."/>
            <person name="Ye W."/>
            <person name="Kirkbride R."/>
            <person name="Jenkins J."/>
            <person name="Plott C."/>
            <person name="Lovell J."/>
            <person name="Lin Y.-M."/>
            <person name="Vaughn R."/>
            <person name="Liu B."/>
            <person name="Li W."/>
            <person name="Simpson S."/>
            <person name="Scheffler B."/>
            <person name="Saski C."/>
            <person name="Grover C."/>
            <person name="Hu G."/>
            <person name="Conover J."/>
            <person name="Carlson J."/>
            <person name="Shu S."/>
            <person name="Boston L."/>
            <person name="Williams M."/>
            <person name="Peterson D."/>
            <person name="Mcgee K."/>
            <person name="Jones D."/>
            <person name="Wendel J."/>
            <person name="Stelly D."/>
            <person name="Grimwood J."/>
            <person name="Schmutz J."/>
        </authorList>
    </citation>
    <scope>NUCLEOTIDE SEQUENCE [LARGE SCALE GENOMIC DNA]</scope>
    <source>
        <strain evidence="1">7179.01</strain>
    </source>
</reference>
<gene>
    <name evidence="1" type="ORF">ES332_A12G096600v1</name>
</gene>
<dbReference type="SUPFAM" id="SSF56219">
    <property type="entry name" value="DNase I-like"/>
    <property type="match status" value="1"/>
</dbReference>
<organism evidence="1 2">
    <name type="scientific">Gossypium tomentosum</name>
    <name type="common">Hawaiian cotton</name>
    <name type="synonym">Gossypium sandvicense</name>
    <dbReference type="NCBI Taxonomy" id="34277"/>
    <lineage>
        <taxon>Eukaryota</taxon>
        <taxon>Viridiplantae</taxon>
        <taxon>Streptophyta</taxon>
        <taxon>Embryophyta</taxon>
        <taxon>Tracheophyta</taxon>
        <taxon>Spermatophyta</taxon>
        <taxon>Magnoliopsida</taxon>
        <taxon>eudicotyledons</taxon>
        <taxon>Gunneridae</taxon>
        <taxon>Pentapetalae</taxon>
        <taxon>rosids</taxon>
        <taxon>malvids</taxon>
        <taxon>Malvales</taxon>
        <taxon>Malvaceae</taxon>
        <taxon>Malvoideae</taxon>
        <taxon>Gossypium</taxon>
    </lineage>
</organism>
<sequence length="237" mass="28013">MYASPDRAKRKYLWTDLMEVLPPDLTPWLILGDFNAILSLKDKKSDRSMGKRCKLFGNFVESCNLQDLGFIGPAFTWQRDHRPILINTNPDLSLPKGRSFRFFIGWTNHANFKELVSSKWRYSGNIADFLSDFTSHVKDWNRSVYEFLGTCKRYIMRSLSNIQKAMDCSSSSRMVDLEIEVRNELENVLNHEELLWRQKARCDWLQFGDCNTKYFHSHTMKRRKFNHIMALHISSRE</sequence>
<dbReference type="PANTHER" id="PTHR33710">
    <property type="entry name" value="BNAC02G09200D PROTEIN"/>
    <property type="match status" value="1"/>
</dbReference>
<dbReference type="PANTHER" id="PTHR33710:SF77">
    <property type="entry name" value="DNASE I-LIKE SUPERFAMILY PROTEIN"/>
    <property type="match status" value="1"/>
</dbReference>
<dbReference type="EMBL" id="CM017621">
    <property type="protein sequence ID" value="TYH95296.1"/>
    <property type="molecule type" value="Genomic_DNA"/>
</dbReference>
<evidence type="ECO:0000313" key="1">
    <source>
        <dbReference type="EMBL" id="TYH95296.1"/>
    </source>
</evidence>
<proteinExistence type="predicted"/>
<dbReference type="Proteomes" id="UP000322667">
    <property type="component" value="Chromosome A12"/>
</dbReference>
<dbReference type="Gene3D" id="3.60.10.10">
    <property type="entry name" value="Endonuclease/exonuclease/phosphatase"/>
    <property type="match status" value="1"/>
</dbReference>